<keyword evidence="1" id="KW-0040">ANK repeat</keyword>
<dbReference type="PROSITE" id="PS50297">
    <property type="entry name" value="ANK_REP_REGION"/>
    <property type="match status" value="3"/>
</dbReference>
<feature type="repeat" description="ANK" evidence="1">
    <location>
        <begin position="161"/>
        <end position="193"/>
    </location>
</feature>
<feature type="repeat" description="ANK" evidence="1">
    <location>
        <begin position="194"/>
        <end position="226"/>
    </location>
</feature>
<dbReference type="InterPro" id="IPR002110">
    <property type="entry name" value="Ankyrin_rpt"/>
</dbReference>
<evidence type="ECO:0000256" key="1">
    <source>
        <dbReference type="PROSITE-ProRule" id="PRU00023"/>
    </source>
</evidence>
<accession>A0ABM5CR04</accession>
<dbReference type="Gene3D" id="1.25.40.20">
    <property type="entry name" value="Ankyrin repeat-containing domain"/>
    <property type="match status" value="1"/>
</dbReference>
<proteinExistence type="predicted"/>
<dbReference type="InterPro" id="IPR050657">
    <property type="entry name" value="Ankyrin_repeat_domain"/>
</dbReference>
<protein>
    <recommendedName>
        <fullName evidence="5">Ankyrin repeat domain-containing protein 7</fullName>
    </recommendedName>
</protein>
<dbReference type="Pfam" id="PF12796">
    <property type="entry name" value="Ank_2"/>
    <property type="match status" value="2"/>
</dbReference>
<feature type="compositionally biased region" description="Basic and acidic residues" evidence="2">
    <location>
        <begin position="608"/>
        <end position="617"/>
    </location>
</feature>
<dbReference type="SMART" id="SM00248">
    <property type="entry name" value="ANK"/>
    <property type="match status" value="5"/>
</dbReference>
<gene>
    <name evidence="4" type="primary">LOC107035236</name>
</gene>
<feature type="compositionally biased region" description="Polar residues" evidence="2">
    <location>
        <begin position="299"/>
        <end position="330"/>
    </location>
</feature>
<keyword evidence="3" id="KW-1185">Reference proteome</keyword>
<dbReference type="PANTHER" id="PTHR24147:SF53">
    <property type="entry name" value="ANKYRIN REPEAT DOMAIN 26"/>
    <property type="match status" value="1"/>
</dbReference>
<dbReference type="InterPro" id="IPR036770">
    <property type="entry name" value="Ankyrin_rpt-contain_sf"/>
</dbReference>
<dbReference type="RefSeq" id="XP_072811080.1">
    <property type="nucleotide sequence ID" value="XM_072954979.1"/>
</dbReference>
<feature type="repeat" description="ANK" evidence="1">
    <location>
        <begin position="128"/>
        <end position="160"/>
    </location>
</feature>
<organism evidence="3 4">
    <name type="scientific">Vicugna pacos</name>
    <name type="common">Alpaca</name>
    <name type="synonym">Lama pacos</name>
    <dbReference type="NCBI Taxonomy" id="30538"/>
    <lineage>
        <taxon>Eukaryota</taxon>
        <taxon>Metazoa</taxon>
        <taxon>Chordata</taxon>
        <taxon>Craniata</taxon>
        <taxon>Vertebrata</taxon>
        <taxon>Euteleostomi</taxon>
        <taxon>Mammalia</taxon>
        <taxon>Eutheria</taxon>
        <taxon>Laurasiatheria</taxon>
        <taxon>Artiodactyla</taxon>
        <taxon>Tylopoda</taxon>
        <taxon>Camelidae</taxon>
        <taxon>Vicugna</taxon>
    </lineage>
</organism>
<name>A0ABM5CR04_VICPA</name>
<dbReference type="GeneID" id="107035236"/>
<dbReference type="PANTHER" id="PTHR24147">
    <property type="entry name" value="ANKYRIN REPEAT DOMAIN 36-RELATED"/>
    <property type="match status" value="1"/>
</dbReference>
<feature type="compositionally biased region" description="Polar residues" evidence="2">
    <location>
        <begin position="728"/>
        <end position="740"/>
    </location>
</feature>
<feature type="region of interest" description="Disordered" evidence="2">
    <location>
        <begin position="433"/>
        <end position="452"/>
    </location>
</feature>
<feature type="repeat" description="ANK" evidence="1">
    <location>
        <begin position="62"/>
        <end position="94"/>
    </location>
</feature>
<feature type="region of interest" description="Disordered" evidence="2">
    <location>
        <begin position="690"/>
        <end position="740"/>
    </location>
</feature>
<sequence length="754" mass="83791">MKKVVKFMSWVGFRNLEGPEPLYIIDKSELPKLHRAAYLGYDEKLRKLLSRKKNAVDSRDKYDRTPLHVACISGCPAVVALLTQFHCDLNARDKERTTALIRAVQSLNKRCASILLEHGANPNLEDGNQNTALHYAILEESVSIATQLLRHNANIEAIDKSNLTPFLLAVKKNKKEMVKFLIENGANVHAVDNMRRSALMLAVFHDSPDIVKLLLQEGVSPYSQDSHGMSAEQYAYSNGFEQRKGKRNWSCSRVVTVLCSQDARADPVSAVFVLSHYFIYSIYQLIVDYRDGKILNTPSQNSDLGQNSAENLPSSHTGVENNQEELQLSSKDNEEDMVVKLGASNGSSMDSLKSVEKKLLRVKFAPRFEDLSVSSVSSIPGIDDSWHPSDDDSDLAPESTSKIQLPNHVDQLSGAAGQGEKNTLNGQIENSTEMHPHLKPAVGVKDSLPNKTGGMKNLQTFKSDWDSTSWRPNNVAGQRTKHLKVDKCLLVSQSVTTNQSAPTELRQTAPVDKDQMNIGAVSLSENAALRGLHESQLPENRNSKEADLDLEMTSKEEQEGLDGSENNQSQDTCVLQACTVKEKKSEGQIRQINLSPVHLQKMPGEPGMNKEQDRKDVPVSSKHSCVEKHEDMWVKKGKLDWKNNTKFITKKLNQKVSKIREKCKVTFHHKAESLHDNSELHGDLKELPSNMTNNICDSEEKDAPGASVSAGSQALPQHEEPSLENVFPSYSKSGSAKYGCQSSSKLYLNENKLT</sequence>
<evidence type="ECO:0000313" key="3">
    <source>
        <dbReference type="Proteomes" id="UP001652581"/>
    </source>
</evidence>
<feature type="region of interest" description="Disordered" evidence="2">
    <location>
        <begin position="599"/>
        <end position="624"/>
    </location>
</feature>
<evidence type="ECO:0008006" key="5">
    <source>
        <dbReference type="Google" id="ProtNLM"/>
    </source>
</evidence>
<dbReference type="SUPFAM" id="SSF48403">
    <property type="entry name" value="Ankyrin repeat"/>
    <property type="match status" value="1"/>
</dbReference>
<feature type="region of interest" description="Disordered" evidence="2">
    <location>
        <begin position="299"/>
        <end position="331"/>
    </location>
</feature>
<evidence type="ECO:0000256" key="2">
    <source>
        <dbReference type="SAM" id="MobiDB-lite"/>
    </source>
</evidence>
<dbReference type="PROSITE" id="PS50088">
    <property type="entry name" value="ANK_REPEAT"/>
    <property type="match status" value="4"/>
</dbReference>
<reference evidence="4" key="1">
    <citation type="submission" date="2025-08" db="UniProtKB">
        <authorList>
            <consortium name="RefSeq"/>
        </authorList>
    </citation>
    <scope>IDENTIFICATION</scope>
</reference>
<dbReference type="Proteomes" id="UP001652581">
    <property type="component" value="Chromosome 35"/>
</dbReference>
<evidence type="ECO:0000313" key="4">
    <source>
        <dbReference type="RefSeq" id="XP_072811080.1"/>
    </source>
</evidence>
<feature type="region of interest" description="Disordered" evidence="2">
    <location>
        <begin position="376"/>
        <end position="407"/>
    </location>
</feature>